<feature type="region of interest" description="Disordered" evidence="8">
    <location>
        <begin position="161"/>
        <end position="184"/>
    </location>
</feature>
<dbReference type="GO" id="GO:0005737">
    <property type="term" value="C:cytoplasm"/>
    <property type="evidence" value="ECO:0007669"/>
    <property type="project" value="UniProtKB-SubCell"/>
</dbReference>
<dbReference type="InterPro" id="IPR011047">
    <property type="entry name" value="Quinoprotein_ADH-like_sf"/>
</dbReference>
<evidence type="ECO:0000256" key="6">
    <source>
        <dbReference type="ARBA" id="ARBA00072425"/>
    </source>
</evidence>
<comment type="function">
    <text evidence="5">Plays a role in angiogenesis and cell migration. In smooth muscle cell migration, may act through the RhoA pathway.</text>
</comment>
<evidence type="ECO:0000256" key="1">
    <source>
        <dbReference type="ARBA" id="ARBA00004496"/>
    </source>
</evidence>
<dbReference type="Gene3D" id="2.130.10.10">
    <property type="entry name" value="YVTN repeat-like/Quinoprotein amine dehydrogenase"/>
    <property type="match status" value="1"/>
</dbReference>
<organism evidence="9">
    <name type="scientific">Timema cristinae</name>
    <name type="common">Walking stick</name>
    <dbReference type="NCBI Taxonomy" id="61476"/>
    <lineage>
        <taxon>Eukaryota</taxon>
        <taxon>Metazoa</taxon>
        <taxon>Ecdysozoa</taxon>
        <taxon>Arthropoda</taxon>
        <taxon>Hexapoda</taxon>
        <taxon>Insecta</taxon>
        <taxon>Pterygota</taxon>
        <taxon>Neoptera</taxon>
        <taxon>Polyneoptera</taxon>
        <taxon>Phasmatodea</taxon>
        <taxon>Timematodea</taxon>
        <taxon>Timematoidea</taxon>
        <taxon>Timematidae</taxon>
        <taxon>Timema</taxon>
    </lineage>
</organism>
<feature type="repeat" description="WD" evidence="7">
    <location>
        <begin position="510"/>
        <end position="548"/>
    </location>
</feature>
<proteinExistence type="predicted"/>
<dbReference type="CDD" id="cd00200">
    <property type="entry name" value="WD40"/>
    <property type="match status" value="1"/>
</dbReference>
<dbReference type="InterPro" id="IPR001680">
    <property type="entry name" value="WD40_rpt"/>
</dbReference>
<dbReference type="EMBL" id="OC317182">
    <property type="protein sequence ID" value="CAD7395303.1"/>
    <property type="molecule type" value="Genomic_DNA"/>
</dbReference>
<evidence type="ECO:0000256" key="8">
    <source>
        <dbReference type="SAM" id="MobiDB-lite"/>
    </source>
</evidence>
<accession>A0A7R9GUI2</accession>
<reference evidence="9" key="1">
    <citation type="submission" date="2020-11" db="EMBL/GenBank/DDBJ databases">
        <authorList>
            <person name="Tran Van P."/>
        </authorList>
    </citation>
    <scope>NUCLEOTIDE SEQUENCE</scope>
</reference>
<evidence type="ECO:0000256" key="5">
    <source>
        <dbReference type="ARBA" id="ARBA00059273"/>
    </source>
</evidence>
<dbReference type="SMART" id="SM00320">
    <property type="entry name" value="WD40"/>
    <property type="match status" value="8"/>
</dbReference>
<dbReference type="SUPFAM" id="SSF50998">
    <property type="entry name" value="Quinoprotein alcohol dehydrogenase-like"/>
    <property type="match status" value="1"/>
</dbReference>
<dbReference type="PROSITE" id="PS50082">
    <property type="entry name" value="WD_REPEATS_2"/>
    <property type="match status" value="4"/>
</dbReference>
<sequence>MTIHDMVWWSKDLRQGWTTDQSRGNFQLTELEIYIIIETYTQMMVTLYAYKQNMRQAAILDTSNQNSQTVVYSSSAPVVNNLSRHGVDDGDQTSSGGLKVWKSTVSHQLFLAQKLTIHNSRLIRISIKSDTLQTMHLKDTPPRSPDSIHSVDGLEDDILNQQLSDEDDNEIDDITSDYEPAEDDDDMQDFEDGLDIVASPLRDDAELVFTKHTGSVFCCHLDPKSGNLAVTGGEDDKAYVWETHTGNVILECKGHRDSVTCAEFNHDGNYVATGDMMGLIKVWKLSSKMLVWETSVGDLSWMKWHPGSNVLLAGVDAGEVYMWKIPSGDCKVLAGHGEKTEVGVILPDGKRAAVGYSDGTVKVLDLKAMTVLHEVRAHSGSLMSIDCHPDNNLLITSGADELIIFFKTQNGKVASVQRAREESSTSVNSGIAEVARFCHDPSLNIAVTGDLKGDISIWDVSREALRKTISQGSGLTKLVWVKNSPMFYTGALDGVIRLFDARSGDKQSTLSGHEGDILDIALASDNSILLSASDDHTARVFSLAPPER</sequence>
<dbReference type="FunFam" id="2.130.10.10:FF:000074">
    <property type="entry name" value="Angio-associated migratory cell protein-like protein"/>
    <property type="match status" value="1"/>
</dbReference>
<dbReference type="InterPro" id="IPR051179">
    <property type="entry name" value="WD_repeat_multifunction"/>
</dbReference>
<evidence type="ECO:0000256" key="2">
    <source>
        <dbReference type="ARBA" id="ARBA00022490"/>
    </source>
</evidence>
<dbReference type="InterPro" id="IPR019775">
    <property type="entry name" value="WD40_repeat_CS"/>
</dbReference>
<feature type="repeat" description="WD" evidence="7">
    <location>
        <begin position="209"/>
        <end position="251"/>
    </location>
</feature>
<dbReference type="InterPro" id="IPR015943">
    <property type="entry name" value="WD40/YVTN_repeat-like_dom_sf"/>
</dbReference>
<dbReference type="PANTHER" id="PTHR19857">
    <property type="entry name" value="MITOCHONDRIAL DIVISION PROTEIN 1-RELATED"/>
    <property type="match status" value="1"/>
</dbReference>
<name>A0A7R9GUI2_TIMCR</name>
<dbReference type="PROSITE" id="PS00678">
    <property type="entry name" value="WD_REPEATS_1"/>
    <property type="match status" value="1"/>
</dbReference>
<protein>
    <recommendedName>
        <fullName evidence="6">Angio-associated migratory cell protein</fullName>
    </recommendedName>
</protein>
<dbReference type="PROSITE" id="PS50294">
    <property type="entry name" value="WD_REPEATS_REGION"/>
    <property type="match status" value="2"/>
</dbReference>
<feature type="repeat" description="WD" evidence="7">
    <location>
        <begin position="375"/>
        <end position="416"/>
    </location>
</feature>
<dbReference type="PANTHER" id="PTHR19857:SF8">
    <property type="entry name" value="ANGIO-ASSOCIATED MIGRATORY CELL PROTEIN"/>
    <property type="match status" value="1"/>
</dbReference>
<keyword evidence="2" id="KW-0963">Cytoplasm</keyword>
<evidence type="ECO:0000313" key="9">
    <source>
        <dbReference type="EMBL" id="CAD7395303.1"/>
    </source>
</evidence>
<keyword evidence="3 7" id="KW-0853">WD repeat</keyword>
<evidence type="ECO:0000256" key="4">
    <source>
        <dbReference type="ARBA" id="ARBA00022737"/>
    </source>
</evidence>
<dbReference type="AlphaFoldDB" id="A0A7R9GUI2"/>
<dbReference type="Pfam" id="PF00400">
    <property type="entry name" value="WD40"/>
    <property type="match status" value="4"/>
</dbReference>
<comment type="subcellular location">
    <subcellularLocation>
        <location evidence="1">Cytoplasm</location>
    </subcellularLocation>
</comment>
<gene>
    <name evidence="9" type="ORF">TCEB3V08_LOCUS3072</name>
</gene>
<keyword evidence="4" id="KW-0677">Repeat</keyword>
<evidence type="ECO:0000256" key="7">
    <source>
        <dbReference type="PROSITE-ProRule" id="PRU00221"/>
    </source>
</evidence>
<feature type="repeat" description="WD" evidence="7">
    <location>
        <begin position="252"/>
        <end position="293"/>
    </location>
</feature>
<evidence type="ECO:0000256" key="3">
    <source>
        <dbReference type="ARBA" id="ARBA00022574"/>
    </source>
</evidence>